<reference evidence="3" key="1">
    <citation type="submission" date="2018-05" db="EMBL/GenBank/DDBJ databases">
        <authorList>
            <person name="Lanie J.A."/>
            <person name="Ng W.-L."/>
            <person name="Kazmierczak K.M."/>
            <person name="Andrzejewski T.M."/>
            <person name="Davidsen T.M."/>
            <person name="Wayne K.J."/>
            <person name="Tettelin H."/>
            <person name="Glass J.I."/>
            <person name="Rusch D."/>
            <person name="Podicherti R."/>
            <person name="Tsui H.-C.T."/>
            <person name="Winkler M.E."/>
        </authorList>
    </citation>
    <scope>NUCLEOTIDE SEQUENCE</scope>
</reference>
<protein>
    <recommendedName>
        <fullName evidence="4">Glycosyltransferase subfamily 4-like N-terminal domain-containing protein</fullName>
    </recommendedName>
</protein>
<dbReference type="EMBL" id="UINC01018139">
    <property type="protein sequence ID" value="SVA75898.1"/>
    <property type="molecule type" value="Genomic_DNA"/>
</dbReference>
<evidence type="ECO:0000259" key="1">
    <source>
        <dbReference type="Pfam" id="PF00534"/>
    </source>
</evidence>
<sequence length="364" mass="38775">MQIGLICPYSLTLPGGVQGQVLGLARMLRASGHPTRVLGPCDGPPPDAGVTPLGDSLPTAANGSMAPIAPDVPCALRTIRALRDEEFDVLHLHEPLAPGPTTTALFLAASPMVGTFHAAGGSLAYDLLNRPVRWLSRRLDRSFAVSDDAAAMASHSLGGRYEVLFNGVEVQRSRQVAPWPTEGPTVFFIGRHEPRKGLTVLLDAMSHLPPDVRLWVAGDGPETGDLRARTAGDSRISWLGRISDEERTKRIRGADVFCAPSLRGESFGVVLLEGMACETPVVASDIPGYSRVAQGGNDALLVPPGDARALGTAIDKVLRNPDLADRLVASGRARAEQFSMRRLADRYLEAYAEVVGERTAARIG</sequence>
<dbReference type="InterPro" id="IPR001296">
    <property type="entry name" value="Glyco_trans_1"/>
</dbReference>
<feature type="domain" description="Glycosyl transferase family 1" evidence="1">
    <location>
        <begin position="171"/>
        <end position="333"/>
    </location>
</feature>
<evidence type="ECO:0000313" key="3">
    <source>
        <dbReference type="EMBL" id="SVA75898.1"/>
    </source>
</evidence>
<accession>A0A381YFN4</accession>
<evidence type="ECO:0008006" key="4">
    <source>
        <dbReference type="Google" id="ProtNLM"/>
    </source>
</evidence>
<feature type="domain" description="Glycosyltransferase subfamily 4-like N-terminal" evidence="2">
    <location>
        <begin position="15"/>
        <end position="155"/>
    </location>
</feature>
<dbReference type="GO" id="GO:0016757">
    <property type="term" value="F:glycosyltransferase activity"/>
    <property type="evidence" value="ECO:0007669"/>
    <property type="project" value="InterPro"/>
</dbReference>
<dbReference type="PANTHER" id="PTHR45947">
    <property type="entry name" value="SULFOQUINOVOSYL TRANSFERASE SQD2"/>
    <property type="match status" value="1"/>
</dbReference>
<proteinExistence type="predicted"/>
<dbReference type="CDD" id="cd03801">
    <property type="entry name" value="GT4_PimA-like"/>
    <property type="match status" value="1"/>
</dbReference>
<dbReference type="InterPro" id="IPR050194">
    <property type="entry name" value="Glycosyltransferase_grp1"/>
</dbReference>
<dbReference type="InterPro" id="IPR028098">
    <property type="entry name" value="Glyco_trans_4-like_N"/>
</dbReference>
<organism evidence="3">
    <name type="scientific">marine metagenome</name>
    <dbReference type="NCBI Taxonomy" id="408172"/>
    <lineage>
        <taxon>unclassified sequences</taxon>
        <taxon>metagenomes</taxon>
        <taxon>ecological metagenomes</taxon>
    </lineage>
</organism>
<dbReference type="AlphaFoldDB" id="A0A381YFN4"/>
<evidence type="ECO:0000259" key="2">
    <source>
        <dbReference type="Pfam" id="PF13579"/>
    </source>
</evidence>
<dbReference type="PANTHER" id="PTHR45947:SF3">
    <property type="entry name" value="SULFOQUINOVOSYL TRANSFERASE SQD2"/>
    <property type="match status" value="1"/>
</dbReference>
<dbReference type="Gene3D" id="3.40.50.2000">
    <property type="entry name" value="Glycogen Phosphorylase B"/>
    <property type="match status" value="2"/>
</dbReference>
<dbReference type="Pfam" id="PF00534">
    <property type="entry name" value="Glycos_transf_1"/>
    <property type="match status" value="1"/>
</dbReference>
<name>A0A381YFN4_9ZZZZ</name>
<dbReference type="Pfam" id="PF13579">
    <property type="entry name" value="Glyco_trans_4_4"/>
    <property type="match status" value="1"/>
</dbReference>
<gene>
    <name evidence="3" type="ORF">METZ01_LOCUS128752</name>
</gene>
<dbReference type="SUPFAM" id="SSF53756">
    <property type="entry name" value="UDP-Glycosyltransferase/glycogen phosphorylase"/>
    <property type="match status" value="1"/>
</dbReference>